<dbReference type="NCBIfam" id="TIGR01320">
    <property type="entry name" value="mal_quin_oxido"/>
    <property type="match status" value="1"/>
</dbReference>
<dbReference type="HAMAP" id="MF_00212">
    <property type="entry name" value="MQO"/>
    <property type="match status" value="1"/>
</dbReference>
<keyword evidence="11" id="KW-0732">Signal</keyword>
<evidence type="ECO:0000256" key="9">
    <source>
        <dbReference type="HAMAP-Rule" id="MF_00212"/>
    </source>
</evidence>
<evidence type="ECO:0000256" key="2">
    <source>
        <dbReference type="ARBA" id="ARBA00001974"/>
    </source>
</evidence>
<dbReference type="SUPFAM" id="SSF51905">
    <property type="entry name" value="FAD/NAD(P)-binding domain"/>
    <property type="match status" value="1"/>
</dbReference>
<evidence type="ECO:0000256" key="4">
    <source>
        <dbReference type="ARBA" id="ARBA00006389"/>
    </source>
</evidence>
<feature type="signal peptide" evidence="11">
    <location>
        <begin position="1"/>
        <end position="22"/>
    </location>
</feature>
<comment type="cofactor">
    <cofactor evidence="2 9">
        <name>FAD</name>
        <dbReference type="ChEBI" id="CHEBI:57692"/>
    </cofactor>
</comment>
<dbReference type="AlphaFoldDB" id="A0A558J7W8"/>
<dbReference type="NCBIfam" id="NF003606">
    <property type="entry name" value="PRK05257.2-1"/>
    <property type="match status" value="1"/>
</dbReference>
<dbReference type="GO" id="GO:0047545">
    <property type="term" value="F:(S)-2-hydroxyglutarate dehydrogenase activity"/>
    <property type="evidence" value="ECO:0007669"/>
    <property type="project" value="TreeGrafter"/>
</dbReference>
<evidence type="ECO:0000256" key="5">
    <source>
        <dbReference type="ARBA" id="ARBA00022532"/>
    </source>
</evidence>
<keyword evidence="7 9" id="KW-0274">FAD</keyword>
<protein>
    <recommendedName>
        <fullName evidence="9">Probable malate:quinone oxidoreductase</fullName>
        <ecNumber evidence="9">1.1.5.4</ecNumber>
    </recommendedName>
    <alternativeName>
        <fullName evidence="9">MQO</fullName>
    </alternativeName>
    <alternativeName>
        <fullName evidence="9">Malate dehydrogenase [quinone]</fullName>
    </alternativeName>
</protein>
<dbReference type="Gene3D" id="3.30.9.10">
    <property type="entry name" value="D-Amino Acid Oxidase, subunit A, domain 2"/>
    <property type="match status" value="1"/>
</dbReference>
<dbReference type="EMBL" id="VNFE01000003">
    <property type="protein sequence ID" value="TVU89746.1"/>
    <property type="molecule type" value="Genomic_DNA"/>
</dbReference>
<evidence type="ECO:0000256" key="7">
    <source>
        <dbReference type="ARBA" id="ARBA00022827"/>
    </source>
</evidence>
<dbReference type="NCBIfam" id="NF003605">
    <property type="entry name" value="PRK05257.1-4"/>
    <property type="match status" value="1"/>
</dbReference>
<evidence type="ECO:0000256" key="11">
    <source>
        <dbReference type="SAM" id="SignalP"/>
    </source>
</evidence>
<organism evidence="12 13">
    <name type="scientific">Vreelandella titanicae</name>
    <dbReference type="NCBI Taxonomy" id="664683"/>
    <lineage>
        <taxon>Bacteria</taxon>
        <taxon>Pseudomonadati</taxon>
        <taxon>Pseudomonadota</taxon>
        <taxon>Gammaproteobacteria</taxon>
        <taxon>Oceanospirillales</taxon>
        <taxon>Halomonadaceae</taxon>
        <taxon>Vreelandella</taxon>
    </lineage>
</organism>
<sequence>MQKRFSLLLCSPLLALAAMPLAADEPVDVVLIGGGIMSATLGTYLQELEPEWNIHLYERLDQVAEESSNAWNNAGSGHSAFMELNYTPEVDGQVKIERATKVTEQFEVSRQFWSHQVEAGILGDPDSFIQSVPHIAVVWGEDDVNFLRERHQAMTQNPLYEGMEYSEDRSELAEWMPLVMAGREGSDTPVAATRMQMGTEVNYGAQTRQMVESLAQSDHFTLGLSSEVRGLERNDDSTWKVTVADRANGGETTVDSRYVFIGAGGAALLLLQESGIPEAEAYAGFPVSGQFLYTTNPDVVAQHDVKAYGKAGEGSPPMSVPHLDRRNLDGEPALFFGPFAAVSTKFLKEGSWTDLFSSLTLHNTWPVAEVGMDNFNLVRYLVGQVLMSDDDRFEALQKYYPEANQDDWTLWTAGQRVQIIKEDSEKGGVLQFGTEVVTSQDGTMSALLGASPGASTAPSIMLNLLDRVFPEQVASAEWQQTLTDIVPSYGQRLAENPDLLSEVRAFNAQTLQLDEPLNLAADSDAEQASEVNNAQDQQDEEAVSDTPASETQEEADSEV</sequence>
<evidence type="ECO:0000256" key="10">
    <source>
        <dbReference type="SAM" id="MobiDB-lite"/>
    </source>
</evidence>
<dbReference type="PANTHER" id="PTHR43104">
    <property type="entry name" value="L-2-HYDROXYGLUTARATE DEHYDROGENASE, MITOCHONDRIAL"/>
    <property type="match status" value="1"/>
</dbReference>
<name>A0A558J7W8_9GAMM</name>
<evidence type="ECO:0000313" key="13">
    <source>
        <dbReference type="Proteomes" id="UP000317288"/>
    </source>
</evidence>
<dbReference type="GO" id="GO:0008924">
    <property type="term" value="F:L-malate dehydrogenase (quinone) activity"/>
    <property type="evidence" value="ECO:0007669"/>
    <property type="project" value="UniProtKB-UniRule"/>
</dbReference>
<dbReference type="Proteomes" id="UP000317288">
    <property type="component" value="Unassembled WGS sequence"/>
</dbReference>
<keyword evidence="6 9" id="KW-0285">Flavoprotein</keyword>
<dbReference type="NCBIfam" id="NF003611">
    <property type="entry name" value="PRK05257.3-2"/>
    <property type="match status" value="1"/>
</dbReference>
<dbReference type="RefSeq" id="WP_144810869.1">
    <property type="nucleotide sequence ID" value="NZ_VNFE01000003.1"/>
</dbReference>
<proteinExistence type="inferred from homology"/>
<evidence type="ECO:0000256" key="8">
    <source>
        <dbReference type="ARBA" id="ARBA00023002"/>
    </source>
</evidence>
<dbReference type="InterPro" id="IPR006231">
    <property type="entry name" value="MQO"/>
</dbReference>
<reference evidence="12 13" key="1">
    <citation type="submission" date="2019-07" db="EMBL/GenBank/DDBJ databases">
        <title>Diversity of Bacteria from Kongsfjorden, Arctic.</title>
        <authorList>
            <person name="Yu Y."/>
        </authorList>
    </citation>
    <scope>NUCLEOTIDE SEQUENCE [LARGE SCALE GENOMIC DNA]</scope>
    <source>
        <strain evidence="12 13">SM1922</strain>
    </source>
</reference>
<dbReference type="EC" id="1.1.5.4" evidence="9"/>
<feature type="chain" id="PRO_5021788748" description="Probable malate:quinone oxidoreductase" evidence="11">
    <location>
        <begin position="23"/>
        <end position="559"/>
    </location>
</feature>
<keyword evidence="5 9" id="KW-0816">Tricarboxylic acid cycle</keyword>
<gene>
    <name evidence="9 12" type="primary">mqo</name>
    <name evidence="12" type="ORF">FQP89_10420</name>
</gene>
<keyword evidence="8 9" id="KW-0560">Oxidoreductase</keyword>
<accession>A0A558J7W8</accession>
<evidence type="ECO:0000313" key="12">
    <source>
        <dbReference type="EMBL" id="TVU89746.1"/>
    </source>
</evidence>
<evidence type="ECO:0000256" key="3">
    <source>
        <dbReference type="ARBA" id="ARBA00005012"/>
    </source>
</evidence>
<feature type="region of interest" description="Disordered" evidence="10">
    <location>
        <begin position="520"/>
        <end position="559"/>
    </location>
</feature>
<comment type="pathway">
    <text evidence="3 9">Carbohydrate metabolism; tricarboxylic acid cycle; oxaloacetate from (S)-malate (quinone route): step 1/1.</text>
</comment>
<comment type="catalytic activity">
    <reaction evidence="1 9">
        <text>(S)-malate + a quinone = a quinol + oxaloacetate</text>
        <dbReference type="Rhea" id="RHEA:46012"/>
        <dbReference type="ChEBI" id="CHEBI:15589"/>
        <dbReference type="ChEBI" id="CHEBI:16452"/>
        <dbReference type="ChEBI" id="CHEBI:24646"/>
        <dbReference type="ChEBI" id="CHEBI:132124"/>
        <dbReference type="EC" id="1.1.5.4"/>
    </reaction>
</comment>
<dbReference type="InterPro" id="IPR036188">
    <property type="entry name" value="FAD/NAD-bd_sf"/>
</dbReference>
<dbReference type="NCBIfam" id="NF009875">
    <property type="entry name" value="PRK13339.1"/>
    <property type="match status" value="1"/>
</dbReference>
<comment type="similarity">
    <text evidence="4 9">Belongs to the MQO family.</text>
</comment>
<dbReference type="GO" id="GO:0006099">
    <property type="term" value="P:tricarboxylic acid cycle"/>
    <property type="evidence" value="ECO:0007669"/>
    <property type="project" value="UniProtKB-UniRule"/>
</dbReference>
<dbReference type="PANTHER" id="PTHR43104:SF2">
    <property type="entry name" value="L-2-HYDROXYGLUTARATE DEHYDROGENASE, MITOCHONDRIAL"/>
    <property type="match status" value="1"/>
</dbReference>
<evidence type="ECO:0000256" key="6">
    <source>
        <dbReference type="ARBA" id="ARBA00022630"/>
    </source>
</evidence>
<comment type="caution">
    <text evidence="12">The sequence shown here is derived from an EMBL/GenBank/DDBJ whole genome shotgun (WGS) entry which is preliminary data.</text>
</comment>
<evidence type="ECO:0000256" key="1">
    <source>
        <dbReference type="ARBA" id="ARBA00001139"/>
    </source>
</evidence>
<dbReference type="Pfam" id="PF06039">
    <property type="entry name" value="Mqo"/>
    <property type="match status" value="1"/>
</dbReference>
<dbReference type="Gene3D" id="3.50.50.60">
    <property type="entry name" value="FAD/NAD(P)-binding domain"/>
    <property type="match status" value="1"/>
</dbReference>
<dbReference type="UniPathway" id="UPA00223">
    <property type="reaction ID" value="UER01008"/>
</dbReference>
<dbReference type="NCBIfam" id="NF003603">
    <property type="entry name" value="PRK05257.1-1"/>
    <property type="match status" value="1"/>
</dbReference>